<organism evidence="2 3">
    <name type="scientific">Glomus cerebriforme</name>
    <dbReference type="NCBI Taxonomy" id="658196"/>
    <lineage>
        <taxon>Eukaryota</taxon>
        <taxon>Fungi</taxon>
        <taxon>Fungi incertae sedis</taxon>
        <taxon>Mucoromycota</taxon>
        <taxon>Glomeromycotina</taxon>
        <taxon>Glomeromycetes</taxon>
        <taxon>Glomerales</taxon>
        <taxon>Glomeraceae</taxon>
        <taxon>Glomus</taxon>
    </lineage>
</organism>
<comment type="caution">
    <text evidence="2">The sequence shown here is derived from an EMBL/GenBank/DDBJ whole genome shotgun (WGS) entry which is preliminary data.</text>
</comment>
<dbReference type="EMBL" id="QKYT01000313">
    <property type="protein sequence ID" value="RIA87341.1"/>
    <property type="molecule type" value="Genomic_DNA"/>
</dbReference>
<protein>
    <recommendedName>
        <fullName evidence="1">DUF8211 domain-containing protein</fullName>
    </recommendedName>
</protein>
<proteinExistence type="predicted"/>
<name>A0A397SWS2_9GLOM</name>
<reference evidence="2 3" key="1">
    <citation type="submission" date="2018-06" db="EMBL/GenBank/DDBJ databases">
        <title>Comparative genomics reveals the genomic features of Rhizophagus irregularis, R. cerebriforme, R. diaphanum and Gigaspora rosea, and their symbiotic lifestyle signature.</title>
        <authorList>
            <person name="Morin E."/>
            <person name="San Clemente H."/>
            <person name="Chen E.C.H."/>
            <person name="De La Providencia I."/>
            <person name="Hainaut M."/>
            <person name="Kuo A."/>
            <person name="Kohler A."/>
            <person name="Murat C."/>
            <person name="Tang N."/>
            <person name="Roy S."/>
            <person name="Loubradou J."/>
            <person name="Henrissat B."/>
            <person name="Grigoriev I.V."/>
            <person name="Corradi N."/>
            <person name="Roux C."/>
            <person name="Martin F.M."/>
        </authorList>
    </citation>
    <scope>NUCLEOTIDE SEQUENCE [LARGE SCALE GENOMIC DNA]</scope>
    <source>
        <strain evidence="2 3">DAOM 227022</strain>
    </source>
</reference>
<gene>
    <name evidence="2" type="ORF">C1645_827924</name>
</gene>
<dbReference type="Proteomes" id="UP000265703">
    <property type="component" value="Unassembled WGS sequence"/>
</dbReference>
<dbReference type="Pfam" id="PF26638">
    <property type="entry name" value="DUF8211"/>
    <property type="match status" value="1"/>
</dbReference>
<evidence type="ECO:0000313" key="2">
    <source>
        <dbReference type="EMBL" id="RIA87341.1"/>
    </source>
</evidence>
<dbReference type="AlphaFoldDB" id="A0A397SWS2"/>
<accession>A0A397SWS2</accession>
<dbReference type="InterPro" id="IPR058524">
    <property type="entry name" value="DUF8211"/>
</dbReference>
<feature type="domain" description="DUF8211" evidence="1">
    <location>
        <begin position="13"/>
        <end position="128"/>
    </location>
</feature>
<evidence type="ECO:0000259" key="1">
    <source>
        <dbReference type="Pfam" id="PF26638"/>
    </source>
</evidence>
<keyword evidence="3" id="KW-1185">Reference proteome</keyword>
<sequence>MPCNSHTTNLLHNINNVTSHRQGIFYTISIRTTRKARDPKKRNLSYTKFYADYCIFNNNNYTKRTQKRQQERRNQKLKQIASAAATTLDILSTRHQVIETAKIHHTLCSPVGCFNKVISHVNFNKHRDKSSLLFPTPRNQRNFNKYSNLLLPIRAPKTPAVTNTWTPIPPGITIDDELLPFVPMEPILTRKGNLRLIPGTEKWFNYIRCQKNKYFKQQVINRTYRYNELCKQEQLKMKDREETKTIERRPFKRTPIFTSSSLPKHIRIDSPTLKCSSQILDEPSSSKASQKIFFH</sequence>
<evidence type="ECO:0000313" key="3">
    <source>
        <dbReference type="Proteomes" id="UP000265703"/>
    </source>
</evidence>